<dbReference type="HOGENOM" id="CLU_813315_0_0_11"/>
<accession>F5XLH3</accession>
<protein>
    <recommendedName>
        <fullName evidence="3">DUF559 domain-containing protein</fullName>
    </recommendedName>
</protein>
<dbReference type="EMBL" id="AP012204">
    <property type="protein sequence ID" value="BAK36239.1"/>
    <property type="molecule type" value="Genomic_DNA"/>
</dbReference>
<evidence type="ECO:0000313" key="1">
    <source>
        <dbReference type="EMBL" id="BAK36239.1"/>
    </source>
</evidence>
<keyword evidence="2" id="KW-1185">Reference proteome</keyword>
<dbReference type="STRING" id="1032480.MLP_32250"/>
<dbReference type="Proteomes" id="UP000007947">
    <property type="component" value="Chromosome"/>
</dbReference>
<evidence type="ECO:0000313" key="2">
    <source>
        <dbReference type="Proteomes" id="UP000007947"/>
    </source>
</evidence>
<evidence type="ECO:0008006" key="3">
    <source>
        <dbReference type="Google" id="ProtNLM"/>
    </source>
</evidence>
<dbReference type="KEGG" id="mph:MLP_32250"/>
<dbReference type="RefSeq" id="WP_013864102.1">
    <property type="nucleotide sequence ID" value="NC_015635.1"/>
</dbReference>
<dbReference type="eggNOG" id="COG2852">
    <property type="taxonomic scope" value="Bacteria"/>
</dbReference>
<dbReference type="OrthoDB" id="3728933at2"/>
<reference evidence="1 2" key="1">
    <citation type="submission" date="2011-05" db="EMBL/GenBank/DDBJ databases">
        <title>Whole genome sequence of Microlunatus phosphovorus NM-1.</title>
        <authorList>
            <person name="Hosoyama A."/>
            <person name="Sasaki K."/>
            <person name="Harada T."/>
            <person name="Igarashi R."/>
            <person name="Kawakoshi A."/>
            <person name="Sasagawa M."/>
            <person name="Fukada J."/>
            <person name="Nakamura S."/>
            <person name="Katano Y."/>
            <person name="Hanada S."/>
            <person name="Kamagata Y."/>
            <person name="Nakamura N."/>
            <person name="Yamazaki S."/>
            <person name="Fujita N."/>
        </authorList>
    </citation>
    <scope>NUCLEOTIDE SEQUENCE [LARGE SCALE GENOMIC DNA]</scope>
    <source>
        <strain evidence="2">ATCC 700054 / DSM 10555 / JCM 9379 / NBRC 101784 / NCIMB 13414 / VKM Ac-1990 / NM-1</strain>
    </source>
</reference>
<sequence length="341" mass="38727">MSRFAEEWAQTRVSRSRADWARREIGRGTLRGQRYDRATPGYYRATSGQRDGEGAVVNSAQRIRDAQSVMPSGALIAGWAAAYAHGIDALDGLDHLTMKPLPVPVLLPPGSRRRSTPEIRYRQSIRQIRGDVIEGIPVTMLLRTAYDLAREAPDLTEAVAALDAILRTRRLKPEHLQRNLGRIAGHRGSSQARQAVDLARIGVRSTWESRLRMLAVLELGLLDLQPNRAVFDHQGYLLGIPDLLDVDAGLALEYDGGTWRSDRAEGHRDRDQHREDNAREERLERAGLIVVRAEKRDLTTYRRQLIGRIATARADGLRRDRTRDRWTLDEPSDWYGYDYYC</sequence>
<organism evidence="1 2">
    <name type="scientific">Microlunatus phosphovorus (strain ATCC 700054 / DSM 10555 / JCM 9379 / NBRC 101784 / NCIMB 13414 / VKM Ac-1990 / NM-1)</name>
    <dbReference type="NCBI Taxonomy" id="1032480"/>
    <lineage>
        <taxon>Bacteria</taxon>
        <taxon>Bacillati</taxon>
        <taxon>Actinomycetota</taxon>
        <taxon>Actinomycetes</taxon>
        <taxon>Propionibacteriales</taxon>
        <taxon>Propionibacteriaceae</taxon>
        <taxon>Microlunatus</taxon>
    </lineage>
</organism>
<proteinExistence type="predicted"/>
<gene>
    <name evidence="1" type="ordered locus">MLP_32250</name>
</gene>
<dbReference type="AlphaFoldDB" id="F5XLH3"/>
<name>F5XLH3_MICPN</name>